<gene>
    <name evidence="2" type="ORF">ASIM_LOCUS12485</name>
</gene>
<dbReference type="Gene3D" id="3.40.50.1820">
    <property type="entry name" value="alpha/beta hydrolase"/>
    <property type="match status" value="1"/>
</dbReference>
<evidence type="ECO:0000313" key="2">
    <source>
        <dbReference type="EMBL" id="VDK47467.1"/>
    </source>
</evidence>
<dbReference type="SUPFAM" id="SSF53474">
    <property type="entry name" value="alpha/beta-Hydrolases"/>
    <property type="match status" value="1"/>
</dbReference>
<dbReference type="PANTHER" id="PTHR44590:SF3">
    <property type="entry name" value="CARBOXYLESTERASE TYPE B DOMAIN-CONTAINING PROTEIN"/>
    <property type="match status" value="1"/>
</dbReference>
<reference evidence="2 3" key="2">
    <citation type="submission" date="2018-11" db="EMBL/GenBank/DDBJ databases">
        <authorList>
            <consortium name="Pathogen Informatics"/>
        </authorList>
    </citation>
    <scope>NUCLEOTIDE SEQUENCE [LARGE SCALE GENOMIC DNA]</scope>
</reference>
<dbReference type="Proteomes" id="UP000267096">
    <property type="component" value="Unassembled WGS sequence"/>
</dbReference>
<accession>A0A0M3JXE8</accession>
<dbReference type="EMBL" id="UYRR01031196">
    <property type="protein sequence ID" value="VDK47467.1"/>
    <property type="molecule type" value="Genomic_DNA"/>
</dbReference>
<dbReference type="InterPro" id="IPR002018">
    <property type="entry name" value="CarbesteraseB"/>
</dbReference>
<dbReference type="ESTHER" id="anisi-a0a0m3jxe8">
    <property type="family name" value="Carb_B_Nematoda"/>
</dbReference>
<dbReference type="InterPro" id="IPR019819">
    <property type="entry name" value="Carboxylesterase_B_CS"/>
</dbReference>
<protein>
    <submittedName>
        <fullName evidence="4">COesterase domain-containing protein</fullName>
    </submittedName>
</protein>
<reference evidence="4" key="1">
    <citation type="submission" date="2016-04" db="UniProtKB">
        <authorList>
            <consortium name="WormBaseParasite"/>
        </authorList>
    </citation>
    <scope>IDENTIFICATION</scope>
</reference>
<dbReference type="AlphaFoldDB" id="A0A0M3JXE8"/>
<dbReference type="Pfam" id="PF00135">
    <property type="entry name" value="COesterase"/>
    <property type="match status" value="1"/>
</dbReference>
<organism evidence="4">
    <name type="scientific">Anisakis simplex</name>
    <name type="common">Herring worm</name>
    <dbReference type="NCBI Taxonomy" id="6269"/>
    <lineage>
        <taxon>Eukaryota</taxon>
        <taxon>Metazoa</taxon>
        <taxon>Ecdysozoa</taxon>
        <taxon>Nematoda</taxon>
        <taxon>Chromadorea</taxon>
        <taxon>Rhabditida</taxon>
        <taxon>Spirurina</taxon>
        <taxon>Ascaridomorpha</taxon>
        <taxon>Ascaridoidea</taxon>
        <taxon>Anisakidae</taxon>
        <taxon>Anisakis</taxon>
        <taxon>Anisakis simplex complex</taxon>
    </lineage>
</organism>
<dbReference type="PROSITE" id="PS00941">
    <property type="entry name" value="CARBOXYLESTERASE_B_2"/>
    <property type="match status" value="1"/>
</dbReference>
<dbReference type="InterPro" id="IPR029058">
    <property type="entry name" value="AB_hydrolase_fold"/>
</dbReference>
<evidence type="ECO:0000259" key="1">
    <source>
        <dbReference type="Pfam" id="PF00135"/>
    </source>
</evidence>
<sequence length="557" mass="62819">MGTVSSCFHSKSDSEVIPSRQVKTKYGLVEGRRLVNEGSLQVDAFLGIPFAKPPTGSLRFKKPEPPDRWPGVFKAYKFGARAPQIDFIWERWTLGVGKDEDCLTLNVFSPSWKPGNDQPDGFAVMVFVHGGGFLIDSAVNYGDIGICRNLCPHGVVVVTIQYRLGYLGFLTTDDDICKGNLGLWDQTMALQWVQDNIAAFNGNPKRVTVFGQSAGGASVDLLSLSPHSSHLFQQVIPMAGNAECIWSISEKARVANTCKSFAKKLGWKSKRKDQKKQVELTEYLRAKPAKLFARGLVGRGGVNMQQIGLDIAPVIDGDFLPRPIDELRNEAPLKKCMIGTCKYEGLIFASLSSSQFNLRGIEKLLSLTIPEDKFSNWRELRNEAIQLYLGKKGTSSNDKHLMSKAFVNLFSDLFVNNGTYEYAKQMTERGHEVFLYSFEYFNPKSFGILSLRFPFKGATHCTELTYLFGKSIIFPFKLNENDRSITDLMTKLWTNFAKYGNPNGSEKCDNFTDFSWEPVNRECADRYLKIDLKTEMMNGYCERRAEFWKRVTEQTNS</sequence>
<name>A0A0M3JXE8_ANISI</name>
<evidence type="ECO:0000313" key="4">
    <source>
        <dbReference type="WBParaSite" id="ASIM_0001301901-mRNA-1"/>
    </source>
</evidence>
<keyword evidence="3" id="KW-1185">Reference proteome</keyword>
<dbReference type="OrthoDB" id="3200163at2759"/>
<evidence type="ECO:0000313" key="3">
    <source>
        <dbReference type="Proteomes" id="UP000267096"/>
    </source>
</evidence>
<dbReference type="WBParaSite" id="ASIM_0001301901-mRNA-1">
    <property type="protein sequence ID" value="ASIM_0001301901-mRNA-1"/>
    <property type="gene ID" value="ASIM_0001301901"/>
</dbReference>
<feature type="domain" description="Carboxylesterase type B" evidence="1">
    <location>
        <begin position="19"/>
        <end position="548"/>
    </location>
</feature>
<proteinExistence type="predicted"/>
<dbReference type="PANTHER" id="PTHR44590">
    <property type="entry name" value="CARBOXYLIC ESTER HYDROLASE-RELATED"/>
    <property type="match status" value="1"/>
</dbReference>